<keyword evidence="2" id="KW-1185">Reference proteome</keyword>
<protein>
    <submittedName>
        <fullName evidence="1">Uncharacterized protein</fullName>
    </submittedName>
</protein>
<sequence length="130" mass="15387">MVALINEIQERGQTIIIIFYTAHGIKLGTFLQQVLIKMMSFFFTMNMYSSTEMQILDIGSMIRTVYRRLLENFQTVQNRERPRAEEIYYRIEDIATSIRLQWSDEENLHTGRSKKGKSRRSKIRNKCSIA</sequence>
<evidence type="ECO:0000313" key="2">
    <source>
        <dbReference type="Proteomes" id="UP001163046"/>
    </source>
</evidence>
<dbReference type="AlphaFoldDB" id="A0A9W9YUN1"/>
<gene>
    <name evidence="1" type="ORF">OS493_007658</name>
</gene>
<proteinExistence type="predicted"/>
<comment type="caution">
    <text evidence="1">The sequence shown here is derived from an EMBL/GenBank/DDBJ whole genome shotgun (WGS) entry which is preliminary data.</text>
</comment>
<organism evidence="1 2">
    <name type="scientific">Desmophyllum pertusum</name>
    <dbReference type="NCBI Taxonomy" id="174260"/>
    <lineage>
        <taxon>Eukaryota</taxon>
        <taxon>Metazoa</taxon>
        <taxon>Cnidaria</taxon>
        <taxon>Anthozoa</taxon>
        <taxon>Hexacorallia</taxon>
        <taxon>Scleractinia</taxon>
        <taxon>Caryophylliina</taxon>
        <taxon>Caryophylliidae</taxon>
        <taxon>Desmophyllum</taxon>
    </lineage>
</organism>
<dbReference type="EMBL" id="MU827304">
    <property type="protein sequence ID" value="KAJ7365019.1"/>
    <property type="molecule type" value="Genomic_DNA"/>
</dbReference>
<reference evidence="1" key="1">
    <citation type="submission" date="2023-01" db="EMBL/GenBank/DDBJ databases">
        <title>Genome assembly of the deep-sea coral Lophelia pertusa.</title>
        <authorList>
            <person name="Herrera S."/>
            <person name="Cordes E."/>
        </authorList>
    </citation>
    <scope>NUCLEOTIDE SEQUENCE</scope>
    <source>
        <strain evidence="1">USNM1676648</strain>
        <tissue evidence="1">Polyp</tissue>
    </source>
</reference>
<accession>A0A9W9YUN1</accession>
<dbReference type="Proteomes" id="UP001163046">
    <property type="component" value="Unassembled WGS sequence"/>
</dbReference>
<evidence type="ECO:0000313" key="1">
    <source>
        <dbReference type="EMBL" id="KAJ7365019.1"/>
    </source>
</evidence>
<name>A0A9W9YUN1_9CNID</name>